<dbReference type="SUPFAM" id="SSF53383">
    <property type="entry name" value="PLP-dependent transferases"/>
    <property type="match status" value="1"/>
</dbReference>
<dbReference type="CDD" id="cd00609">
    <property type="entry name" value="AAT_like"/>
    <property type="match status" value="1"/>
</dbReference>
<comment type="subunit">
    <text evidence="1">Homodimer.</text>
</comment>
<organism evidence="4 5">
    <name type="scientific">Carpinus fangiana</name>
    <dbReference type="NCBI Taxonomy" id="176857"/>
    <lineage>
        <taxon>Eukaryota</taxon>
        <taxon>Viridiplantae</taxon>
        <taxon>Streptophyta</taxon>
        <taxon>Embryophyta</taxon>
        <taxon>Tracheophyta</taxon>
        <taxon>Spermatophyta</taxon>
        <taxon>Magnoliopsida</taxon>
        <taxon>eudicotyledons</taxon>
        <taxon>Gunneridae</taxon>
        <taxon>Pentapetalae</taxon>
        <taxon>rosids</taxon>
        <taxon>fabids</taxon>
        <taxon>Fagales</taxon>
        <taxon>Betulaceae</taxon>
        <taxon>Carpinus</taxon>
    </lineage>
</organism>
<evidence type="ECO:0000313" key="5">
    <source>
        <dbReference type="Proteomes" id="UP000327013"/>
    </source>
</evidence>
<dbReference type="Pfam" id="PF00155">
    <property type="entry name" value="Aminotran_1_2"/>
    <property type="match status" value="1"/>
</dbReference>
<dbReference type="InterPro" id="IPR050478">
    <property type="entry name" value="Ethylene_sulfur-biosynth"/>
</dbReference>
<dbReference type="Proteomes" id="UP000327013">
    <property type="component" value="Unassembled WGS sequence"/>
</dbReference>
<dbReference type="EMBL" id="VIBQ01000009">
    <property type="protein sequence ID" value="KAB8337221.1"/>
    <property type="molecule type" value="Genomic_DNA"/>
</dbReference>
<reference evidence="4 5" key="1">
    <citation type="submission" date="2019-06" db="EMBL/GenBank/DDBJ databases">
        <title>A chromosomal-level reference genome of Carpinus fangiana (Coryloideae, Betulaceae).</title>
        <authorList>
            <person name="Yang X."/>
            <person name="Wang Z."/>
            <person name="Zhang L."/>
            <person name="Hao G."/>
            <person name="Liu J."/>
            <person name="Yang Y."/>
        </authorList>
    </citation>
    <scope>NUCLEOTIDE SEQUENCE [LARGE SCALE GENOMIC DNA]</scope>
    <source>
        <strain evidence="4">Cfa_2016G</strain>
        <tissue evidence="4">Leaf</tissue>
    </source>
</reference>
<evidence type="ECO:0000313" key="4">
    <source>
        <dbReference type="EMBL" id="KAB8337221.1"/>
    </source>
</evidence>
<dbReference type="PANTHER" id="PTHR43795:SF39">
    <property type="entry name" value="AMINOTRANSFERASE CLASS I_CLASSII DOMAIN-CONTAINING PROTEIN"/>
    <property type="match status" value="1"/>
</dbReference>
<protein>
    <recommendedName>
        <fullName evidence="3">Aminotransferase class I/classII large domain-containing protein</fullName>
    </recommendedName>
</protein>
<keyword evidence="2" id="KW-0663">Pyridoxal phosphate</keyword>
<dbReference type="OrthoDB" id="1935143at2759"/>
<name>A0A5N6KPL0_9ROSI</name>
<evidence type="ECO:0000259" key="3">
    <source>
        <dbReference type="Pfam" id="PF00155"/>
    </source>
</evidence>
<proteinExistence type="predicted"/>
<dbReference type="InterPro" id="IPR015422">
    <property type="entry name" value="PyrdxlP-dep_Trfase_small"/>
</dbReference>
<sequence>METSSTLSRRGAEIAAKSIRDLFKSILKDPYDEKKNPNGFVNMGVAENYCMVSEVAAFTNSHLGFTKLDFTYGEGPWGTSRLRKAMAAHMTKYFNAISPVDPEDILVASGVTSLCEMLGFTIADPGDGVLFTRPIYQAFEPDFGLRAGVKPVFTSFEGIDLFSTGCIAKYEDALRAAEAEGTKIRALMLCNPHNPLGACYPKQTIIAIMQFCQKHRLHLLADEIYATSVYEVDDPNAVAFTSVLSFDTAPYIDTDLVHVIYGMSKDFAGGGLRLGMMLIRNKELMGAMGAVTQFGWAGLPSQEIAATMLENEEWLASFIQTSQKTLSARNALCRSILDSKGIKYQPGSNAGFFLWIDLSPWLKPSGPDTEYKDAWEAEDALTKSLVEGGVFINGGKSLSSDTPGRFRIIFSHPEASLHEGFARLFKVLGIK</sequence>
<feature type="domain" description="Aminotransferase class I/classII large" evidence="3">
    <location>
        <begin position="79"/>
        <end position="423"/>
    </location>
</feature>
<dbReference type="PANTHER" id="PTHR43795">
    <property type="entry name" value="BIFUNCTIONAL ASPARTATE AMINOTRANSFERASE AND GLUTAMATE/ASPARTATE-PREPHENATE AMINOTRANSFERASE-RELATED"/>
    <property type="match status" value="1"/>
</dbReference>
<gene>
    <name evidence="4" type="ORF">FH972_021523</name>
</gene>
<dbReference type="GO" id="GO:0030170">
    <property type="term" value="F:pyridoxal phosphate binding"/>
    <property type="evidence" value="ECO:0007669"/>
    <property type="project" value="InterPro"/>
</dbReference>
<accession>A0A5N6KPL0</accession>
<comment type="caution">
    <text evidence="4">The sequence shown here is derived from an EMBL/GenBank/DDBJ whole genome shotgun (WGS) entry which is preliminary data.</text>
</comment>
<evidence type="ECO:0000256" key="1">
    <source>
        <dbReference type="ARBA" id="ARBA00011738"/>
    </source>
</evidence>
<dbReference type="InterPro" id="IPR015421">
    <property type="entry name" value="PyrdxlP-dep_Trfase_major"/>
</dbReference>
<dbReference type="Gene3D" id="3.90.1150.10">
    <property type="entry name" value="Aspartate Aminotransferase, domain 1"/>
    <property type="match status" value="1"/>
</dbReference>
<dbReference type="InterPro" id="IPR015424">
    <property type="entry name" value="PyrdxlP-dep_Trfase"/>
</dbReference>
<evidence type="ECO:0000256" key="2">
    <source>
        <dbReference type="ARBA" id="ARBA00022898"/>
    </source>
</evidence>
<dbReference type="GO" id="GO:0008483">
    <property type="term" value="F:transaminase activity"/>
    <property type="evidence" value="ECO:0007669"/>
    <property type="project" value="TreeGrafter"/>
</dbReference>
<dbReference type="GO" id="GO:0006520">
    <property type="term" value="P:amino acid metabolic process"/>
    <property type="evidence" value="ECO:0007669"/>
    <property type="project" value="TreeGrafter"/>
</dbReference>
<keyword evidence="5" id="KW-1185">Reference proteome</keyword>
<dbReference type="Gene3D" id="3.40.640.10">
    <property type="entry name" value="Type I PLP-dependent aspartate aminotransferase-like (Major domain)"/>
    <property type="match status" value="1"/>
</dbReference>
<dbReference type="InterPro" id="IPR004839">
    <property type="entry name" value="Aminotransferase_I/II_large"/>
</dbReference>
<dbReference type="PRINTS" id="PR00753">
    <property type="entry name" value="ACCSYNTHASE"/>
</dbReference>
<dbReference type="AlphaFoldDB" id="A0A5N6KPL0"/>